<dbReference type="InParanoid" id="A0A0D2A6P5"/>
<feature type="domain" description="DUF6536" evidence="2">
    <location>
        <begin position="73"/>
        <end position="228"/>
    </location>
</feature>
<feature type="transmembrane region" description="Helical" evidence="1">
    <location>
        <begin position="188"/>
        <end position="205"/>
    </location>
</feature>
<keyword evidence="1" id="KW-0472">Membrane</keyword>
<feature type="transmembrane region" description="Helical" evidence="1">
    <location>
        <begin position="508"/>
        <end position="531"/>
    </location>
</feature>
<dbReference type="AlphaFoldDB" id="A0A0D2A6P5"/>
<dbReference type="Proteomes" id="UP000053259">
    <property type="component" value="Unassembled WGS sequence"/>
</dbReference>
<gene>
    <name evidence="3" type="ORF">PV09_06402</name>
</gene>
<dbReference type="PANTHER" id="PTHR35395">
    <property type="entry name" value="DUF6536 DOMAIN-CONTAINING PROTEIN"/>
    <property type="match status" value="1"/>
</dbReference>
<keyword evidence="4" id="KW-1185">Reference proteome</keyword>
<dbReference type="VEuPathDB" id="FungiDB:PV09_06402"/>
<dbReference type="PANTHER" id="PTHR35395:SF1">
    <property type="entry name" value="DUF6536 DOMAIN-CONTAINING PROTEIN"/>
    <property type="match status" value="1"/>
</dbReference>
<protein>
    <recommendedName>
        <fullName evidence="2">DUF6536 domain-containing protein</fullName>
    </recommendedName>
</protein>
<dbReference type="RefSeq" id="XP_016212119.1">
    <property type="nucleotide sequence ID" value="XM_016360037.1"/>
</dbReference>
<name>A0A0D2A6P5_9PEZI</name>
<dbReference type="HOGENOM" id="CLU_010112_0_0_1"/>
<sequence>MEPQYGLVEDGDEFDGAKDRNTYRLISFASLKTLRRDDCDSRKRKKGSYTALDDDQAPRRSWKIGCFKLGSGWRFAVFGCAMSCTVSFALNLLLVIVIVAKYGVDSSGRLQMYEGDCVSTEKLNTVVHIFINAMSTVLLSSSNYVMQCICAVTREEVDAAHAGKRRSRWAEIGVPSMFNMCLIAPRRVLLWYLLMFSSLPLHLFYNSAVFSSTAMYGSPILSVNSNFMDMALDPARRTQLASNFTDLSNNNETIFLPYFNTRYNMTEYVKSANNHEPYLVNGSVQYLLSQVDSFKEMDPRDCIDAYSQTYQTTMGGLFLVLDVPPNNTNTNFTDAVVFDRMASWGGYGYCDMDHYAWICDQTHLNLCWLSTTAGARSCEDQLPALVKENVTNWRPNVPEYAVSKCYAQTLPQKCKLQASIHLVAVVVFLNAMKAAIMYLAVRWMDDAPLLTIGDAVASFLERPDPYTADACLLTRRDARREITWIGKISDRPRPFDGARKRWYSGSGLIRQALIVFLILAAIILVAILYVWGKAFAREQGAKTDLASLWKMGMGVVNPATTIVFSSMPSSGAAGLVWSAFVANVPQLILSLIYFAYNGILTAFFLGAEWQSYMRERKGLRVSDNPSGDQRSTYFLQLPYRAAIPLMVASGALHWLVSQSIFLVDIENYIYDSTVNWQSGGFPYTQATATNGVTLYSIIQGNTLTCGYSLIPMIFVLIIAVVMLLVLIVLGVQKFKTSMPVAASNSLAIAAACHLTDDEFNSGDAARKKLKWGAVRSSGKGNEVGHCCFSSLPVEQPKVSALYA</sequence>
<feature type="transmembrane region" description="Helical" evidence="1">
    <location>
        <begin position="75"/>
        <end position="100"/>
    </location>
</feature>
<dbReference type="Pfam" id="PF20163">
    <property type="entry name" value="DUF6536"/>
    <property type="match status" value="1"/>
</dbReference>
<keyword evidence="1" id="KW-0812">Transmembrane</keyword>
<reference evidence="3 4" key="1">
    <citation type="submission" date="2015-01" db="EMBL/GenBank/DDBJ databases">
        <title>The Genome Sequence of Ochroconis gallopava CBS43764.</title>
        <authorList>
            <consortium name="The Broad Institute Genomics Platform"/>
            <person name="Cuomo C."/>
            <person name="de Hoog S."/>
            <person name="Gorbushina A."/>
            <person name="Stielow B."/>
            <person name="Teixiera M."/>
            <person name="Abouelleil A."/>
            <person name="Chapman S.B."/>
            <person name="Priest M."/>
            <person name="Young S.K."/>
            <person name="Wortman J."/>
            <person name="Nusbaum C."/>
            <person name="Birren B."/>
        </authorList>
    </citation>
    <scope>NUCLEOTIDE SEQUENCE [LARGE SCALE GENOMIC DNA]</scope>
    <source>
        <strain evidence="3 4">CBS 43764</strain>
    </source>
</reference>
<keyword evidence="1" id="KW-1133">Transmembrane helix</keyword>
<evidence type="ECO:0000313" key="4">
    <source>
        <dbReference type="Proteomes" id="UP000053259"/>
    </source>
</evidence>
<dbReference type="EMBL" id="KN847550">
    <property type="protein sequence ID" value="KIW02250.1"/>
    <property type="molecule type" value="Genomic_DNA"/>
</dbReference>
<dbReference type="STRING" id="253628.A0A0D2A6P5"/>
<dbReference type="GeneID" id="27314375"/>
<feature type="transmembrane region" description="Helical" evidence="1">
    <location>
        <begin position="637"/>
        <end position="656"/>
    </location>
</feature>
<dbReference type="InterPro" id="IPR046623">
    <property type="entry name" value="DUF6536"/>
</dbReference>
<feature type="transmembrane region" description="Helical" evidence="1">
    <location>
        <begin position="587"/>
        <end position="607"/>
    </location>
</feature>
<dbReference type="OrthoDB" id="5429634at2759"/>
<organism evidence="3 4">
    <name type="scientific">Verruconis gallopava</name>
    <dbReference type="NCBI Taxonomy" id="253628"/>
    <lineage>
        <taxon>Eukaryota</taxon>
        <taxon>Fungi</taxon>
        <taxon>Dikarya</taxon>
        <taxon>Ascomycota</taxon>
        <taxon>Pezizomycotina</taxon>
        <taxon>Dothideomycetes</taxon>
        <taxon>Pleosporomycetidae</taxon>
        <taxon>Venturiales</taxon>
        <taxon>Sympoventuriaceae</taxon>
        <taxon>Verruconis</taxon>
    </lineage>
</organism>
<accession>A0A0D2A6P5</accession>
<feature type="transmembrane region" description="Helical" evidence="1">
    <location>
        <begin position="418"/>
        <end position="441"/>
    </location>
</feature>
<evidence type="ECO:0000259" key="2">
    <source>
        <dbReference type="Pfam" id="PF20163"/>
    </source>
</evidence>
<proteinExistence type="predicted"/>
<evidence type="ECO:0000313" key="3">
    <source>
        <dbReference type="EMBL" id="KIW02250.1"/>
    </source>
</evidence>
<evidence type="ECO:0000256" key="1">
    <source>
        <dbReference type="SAM" id="Phobius"/>
    </source>
</evidence>
<feature type="transmembrane region" description="Helical" evidence="1">
    <location>
        <begin position="709"/>
        <end position="731"/>
    </location>
</feature>